<dbReference type="Gene3D" id="2.80.10.50">
    <property type="match status" value="1"/>
</dbReference>
<feature type="region of interest" description="Disordered" evidence="1">
    <location>
        <begin position="47"/>
        <end position="73"/>
    </location>
</feature>
<feature type="compositionally biased region" description="Basic and acidic residues" evidence="1">
    <location>
        <begin position="61"/>
        <end position="70"/>
    </location>
</feature>
<dbReference type="SUPFAM" id="SSF50370">
    <property type="entry name" value="Ricin B-like lectins"/>
    <property type="match status" value="1"/>
</dbReference>
<dbReference type="Proteomes" id="UP000516422">
    <property type="component" value="Chromosome"/>
</dbReference>
<dbReference type="KEGG" id="sgf:HEP81_00068"/>
<sequence length="118" mass="12464">MWQLQSNGSVLIPDSGTCLDDPNRSATAGTRLRIWGCNGTNAQRWHLPWPGADTAGGPDRAAPREGERAGRTSGLSGVTLTFTFTLTLTGAGAGVRQGGAVHRWTAPPCPSGGQYRWM</sequence>
<reference evidence="3 4" key="1">
    <citation type="submission" date="2020-04" db="EMBL/GenBank/DDBJ databases">
        <title>Characterization and engineering of Streptomyces griseofuscus DSM40191 as a potential heterologous host for expression of BGCs.</title>
        <authorList>
            <person name="Gren T."/>
            <person name="Whitford C.M."/>
            <person name="Mohite O.S."/>
            <person name="Joergensen T.S."/>
            <person name="Nielsen J.B."/>
            <person name="Lee S.Y."/>
            <person name="Weber T."/>
        </authorList>
    </citation>
    <scope>NUCLEOTIDE SEQUENCE [LARGE SCALE GENOMIC DNA]</scope>
    <source>
        <strain evidence="3 4">DSM 40191</strain>
    </source>
</reference>
<dbReference type="AlphaFoldDB" id="A0A7H1PQS6"/>
<dbReference type="Pfam" id="PF14200">
    <property type="entry name" value="RicinB_lectin_2"/>
    <property type="match status" value="1"/>
</dbReference>
<dbReference type="GeneID" id="91459746"/>
<name>A0A7H1PQS6_9ACTN</name>
<protein>
    <recommendedName>
        <fullName evidence="2">Ricin B lectin domain-containing protein</fullName>
    </recommendedName>
</protein>
<gene>
    <name evidence="3" type="ORF">HEP81_00068</name>
</gene>
<dbReference type="InterPro" id="IPR035992">
    <property type="entry name" value="Ricin_B-like_lectins"/>
</dbReference>
<dbReference type="EMBL" id="CP051006">
    <property type="protein sequence ID" value="QNT90406.1"/>
    <property type="molecule type" value="Genomic_DNA"/>
</dbReference>
<dbReference type="RefSeq" id="WP_037663694.1">
    <property type="nucleotide sequence ID" value="NZ_CP051006.1"/>
</dbReference>
<proteinExistence type="predicted"/>
<evidence type="ECO:0000256" key="1">
    <source>
        <dbReference type="SAM" id="MobiDB-lite"/>
    </source>
</evidence>
<evidence type="ECO:0000313" key="3">
    <source>
        <dbReference type="EMBL" id="QNT90406.1"/>
    </source>
</evidence>
<evidence type="ECO:0000313" key="4">
    <source>
        <dbReference type="Proteomes" id="UP000516422"/>
    </source>
</evidence>
<organism evidence="3 4">
    <name type="scientific">Streptomyces griseofuscus</name>
    <dbReference type="NCBI Taxonomy" id="146922"/>
    <lineage>
        <taxon>Bacteria</taxon>
        <taxon>Bacillati</taxon>
        <taxon>Actinomycetota</taxon>
        <taxon>Actinomycetes</taxon>
        <taxon>Kitasatosporales</taxon>
        <taxon>Streptomycetaceae</taxon>
        <taxon>Streptomyces</taxon>
    </lineage>
</organism>
<evidence type="ECO:0000259" key="2">
    <source>
        <dbReference type="Pfam" id="PF14200"/>
    </source>
</evidence>
<dbReference type="InterPro" id="IPR000772">
    <property type="entry name" value="Ricin_B_lectin"/>
</dbReference>
<accession>A0A7H1PQS6</accession>
<feature type="domain" description="Ricin B lectin" evidence="2">
    <location>
        <begin position="2"/>
        <end position="47"/>
    </location>
</feature>
<dbReference type="PROSITE" id="PS50231">
    <property type="entry name" value="RICIN_B_LECTIN"/>
    <property type="match status" value="1"/>
</dbReference>